<organism evidence="2 3">
    <name type="scientific">Lithospermum erythrorhizon</name>
    <name type="common">Purple gromwell</name>
    <name type="synonym">Lithospermum officinale var. erythrorhizon</name>
    <dbReference type="NCBI Taxonomy" id="34254"/>
    <lineage>
        <taxon>Eukaryota</taxon>
        <taxon>Viridiplantae</taxon>
        <taxon>Streptophyta</taxon>
        <taxon>Embryophyta</taxon>
        <taxon>Tracheophyta</taxon>
        <taxon>Spermatophyta</taxon>
        <taxon>Magnoliopsida</taxon>
        <taxon>eudicotyledons</taxon>
        <taxon>Gunneridae</taxon>
        <taxon>Pentapetalae</taxon>
        <taxon>asterids</taxon>
        <taxon>lamiids</taxon>
        <taxon>Boraginales</taxon>
        <taxon>Boraginaceae</taxon>
        <taxon>Boraginoideae</taxon>
        <taxon>Lithospermeae</taxon>
        <taxon>Lithospermum</taxon>
    </lineage>
</organism>
<proteinExistence type="predicted"/>
<accession>A0AAV3NNE8</accession>
<dbReference type="PANTHER" id="PTHR31722">
    <property type="entry name" value="OS06G0675200 PROTEIN"/>
    <property type="match status" value="1"/>
</dbReference>
<sequence>MGSLEQIQETCRSIDDVVSSPRISFSSEFLDDKNSISIIPKEHVGERERARNADFDFLSSNSFNSSSQTTMISADELFCEGRLLPLWKTQNVEKLNKINLEKTEHIEQKQEGGKVLEVNNTTNNNKDDCIRGWFLDDDPSPRPPSCTVLWKELLKLRKQKSSTLTPSYSSSSSSSTSLKSLGDVVAKDERKEGSKGSREKYGKRIKKGLERTRSATIRVKPLINVPICTQGKSSSAIQPLVLLKKGKPQR</sequence>
<feature type="region of interest" description="Disordered" evidence="1">
    <location>
        <begin position="163"/>
        <end position="212"/>
    </location>
</feature>
<comment type="caution">
    <text evidence="2">The sequence shown here is derived from an EMBL/GenBank/DDBJ whole genome shotgun (WGS) entry which is preliminary data.</text>
</comment>
<feature type="compositionally biased region" description="Low complexity" evidence="1">
    <location>
        <begin position="163"/>
        <end position="181"/>
    </location>
</feature>
<keyword evidence="3" id="KW-1185">Reference proteome</keyword>
<evidence type="ECO:0000256" key="1">
    <source>
        <dbReference type="SAM" id="MobiDB-lite"/>
    </source>
</evidence>
<gene>
    <name evidence="2" type="ORF">LIER_02159</name>
</gene>
<evidence type="ECO:0000313" key="3">
    <source>
        <dbReference type="Proteomes" id="UP001454036"/>
    </source>
</evidence>
<protein>
    <submittedName>
        <fullName evidence="2">Uncharacterized protein</fullName>
    </submittedName>
</protein>
<dbReference type="Proteomes" id="UP001454036">
    <property type="component" value="Unassembled WGS sequence"/>
</dbReference>
<dbReference type="AlphaFoldDB" id="A0AAV3NNE8"/>
<dbReference type="PANTHER" id="PTHR31722:SF2">
    <property type="entry name" value="DNA CROSS-LINK REPAIR 1 PROTEIN-LIKE"/>
    <property type="match status" value="1"/>
</dbReference>
<reference evidence="2 3" key="1">
    <citation type="submission" date="2024-01" db="EMBL/GenBank/DDBJ databases">
        <title>The complete chloroplast genome sequence of Lithospermum erythrorhizon: insights into the phylogenetic relationship among Boraginaceae species and the maternal lineages of purple gromwells.</title>
        <authorList>
            <person name="Okada T."/>
            <person name="Watanabe K."/>
        </authorList>
    </citation>
    <scope>NUCLEOTIDE SEQUENCE [LARGE SCALE GENOMIC DNA]</scope>
</reference>
<dbReference type="EMBL" id="BAABME010000228">
    <property type="protein sequence ID" value="GAA0140889.1"/>
    <property type="molecule type" value="Genomic_DNA"/>
</dbReference>
<name>A0AAV3NNE8_LITER</name>
<evidence type="ECO:0000313" key="2">
    <source>
        <dbReference type="EMBL" id="GAA0140889.1"/>
    </source>
</evidence>
<feature type="compositionally biased region" description="Basic and acidic residues" evidence="1">
    <location>
        <begin position="185"/>
        <end position="212"/>
    </location>
</feature>